<dbReference type="OMA" id="LMDIRPW"/>
<evidence type="ECO:0000256" key="4">
    <source>
        <dbReference type="ARBA" id="ARBA00022917"/>
    </source>
</evidence>
<dbReference type="InterPro" id="IPR014038">
    <property type="entry name" value="EF1B_bsu/dsu_GNE"/>
</dbReference>
<dbReference type="GO" id="GO:0006414">
    <property type="term" value="P:translational elongation"/>
    <property type="evidence" value="ECO:0000318"/>
    <property type="project" value="GO_Central"/>
</dbReference>
<reference evidence="6 7" key="2">
    <citation type="journal article" date="2017" name="Genome Biol.">
        <title>New reference genome sequences of hot pepper reveal the massive evolution of plant disease-resistance genes by retroduplication.</title>
        <authorList>
            <person name="Kim S."/>
            <person name="Park J."/>
            <person name="Yeom S.I."/>
            <person name="Kim Y.M."/>
            <person name="Seo E."/>
            <person name="Kim K.T."/>
            <person name="Kim M.S."/>
            <person name="Lee J.M."/>
            <person name="Cheong K."/>
            <person name="Shin H.S."/>
            <person name="Kim S.B."/>
            <person name="Han K."/>
            <person name="Lee J."/>
            <person name="Park M."/>
            <person name="Lee H.A."/>
            <person name="Lee H.Y."/>
            <person name="Lee Y."/>
            <person name="Oh S."/>
            <person name="Lee J.H."/>
            <person name="Choi E."/>
            <person name="Choi E."/>
            <person name="Lee S.E."/>
            <person name="Jeon J."/>
            <person name="Kim H."/>
            <person name="Choi G."/>
            <person name="Song H."/>
            <person name="Lee J."/>
            <person name="Lee S.C."/>
            <person name="Kwon J.K."/>
            <person name="Lee H.Y."/>
            <person name="Koo N."/>
            <person name="Hong Y."/>
            <person name="Kim R.W."/>
            <person name="Kang W.H."/>
            <person name="Huh J.H."/>
            <person name="Kang B.C."/>
            <person name="Yang T.J."/>
            <person name="Lee Y.H."/>
            <person name="Bennetzen J.L."/>
            <person name="Choi D."/>
        </authorList>
    </citation>
    <scope>NUCLEOTIDE SEQUENCE [LARGE SCALE GENOMIC DNA]</scope>
    <source>
        <strain evidence="7">cv. CM334</strain>
    </source>
</reference>
<feature type="domain" description="Translation elongation factor EF1B beta/delta subunit guanine nucleotide exchange" evidence="5">
    <location>
        <begin position="75"/>
        <end position="164"/>
    </location>
</feature>
<dbReference type="SMART" id="SM00888">
    <property type="entry name" value="EF1_GNE"/>
    <property type="match status" value="1"/>
</dbReference>
<organism evidence="6 7">
    <name type="scientific">Capsicum annuum</name>
    <name type="common">Capsicum pepper</name>
    <dbReference type="NCBI Taxonomy" id="4072"/>
    <lineage>
        <taxon>Eukaryota</taxon>
        <taxon>Viridiplantae</taxon>
        <taxon>Streptophyta</taxon>
        <taxon>Embryophyta</taxon>
        <taxon>Tracheophyta</taxon>
        <taxon>Spermatophyta</taxon>
        <taxon>Magnoliopsida</taxon>
        <taxon>eudicotyledons</taxon>
        <taxon>Gunneridae</taxon>
        <taxon>Pentapetalae</taxon>
        <taxon>asterids</taxon>
        <taxon>lamiids</taxon>
        <taxon>Solanales</taxon>
        <taxon>Solanaceae</taxon>
        <taxon>Solanoideae</taxon>
        <taxon>Capsiceae</taxon>
        <taxon>Capsicum</taxon>
    </lineage>
</organism>
<dbReference type="CDD" id="cd00292">
    <property type="entry name" value="EF1B"/>
    <property type="match status" value="1"/>
</dbReference>
<dbReference type="GO" id="GO:0005085">
    <property type="term" value="F:guanyl-nucleotide exchange factor activity"/>
    <property type="evidence" value="ECO:0000318"/>
    <property type="project" value="GO_Central"/>
</dbReference>
<comment type="caution">
    <text evidence="6">The sequence shown here is derived from an EMBL/GenBank/DDBJ whole genome shotgun (WGS) entry which is preliminary data.</text>
</comment>
<dbReference type="STRING" id="4072.A0A2G2Z9Q9"/>
<dbReference type="GO" id="GO:0003746">
    <property type="term" value="F:translation elongation factor activity"/>
    <property type="evidence" value="ECO:0007669"/>
    <property type="project" value="UniProtKB-KW"/>
</dbReference>
<dbReference type="SUPFAM" id="SSF54984">
    <property type="entry name" value="eEF-1beta-like"/>
    <property type="match status" value="1"/>
</dbReference>
<dbReference type="PANTHER" id="PTHR11595">
    <property type="entry name" value="EF-HAND AND COILED-COIL DOMAIN-CONTAINING FAMILY MEMBER"/>
    <property type="match status" value="1"/>
</dbReference>
<comment type="subunit">
    <text evidence="2">EF-1 is composed of 4 subunits: alpha, beta (1B-alpha=beta'), delta (1B-beta), and gamma (1B-gamma).</text>
</comment>
<comment type="similarity">
    <text evidence="1">Belongs to the EF-1-beta/EF-1-delta family.</text>
</comment>
<proteinExistence type="inferred from homology"/>
<sequence>MVVAFSNLHAKAGVKFGNQDALATAALAKEAAKPTDDYDDDDDIDFFKENTEKEKKAAEAREASKVSTKKKESGKSFVLMDVKPCDDEDDMKKLEEVVHSIKVEGLLWGASKLVPFGYRIKKKHIMLTIIDEIISVDTLIEERLIVEPINEYVQSYGIVIFNKI</sequence>
<evidence type="ECO:0000259" key="5">
    <source>
        <dbReference type="SMART" id="SM00888"/>
    </source>
</evidence>
<dbReference type="AlphaFoldDB" id="A0A2G2Z9Q9"/>
<keyword evidence="3 6" id="KW-0251">Elongation factor</keyword>
<name>A0A2G2Z9Q9_CAPAN</name>
<protein>
    <submittedName>
        <fullName evidence="6">Elongation factor 1-delta 1</fullName>
    </submittedName>
</protein>
<dbReference type="Gramene" id="PHT78730">
    <property type="protein sequence ID" value="PHT78730"/>
    <property type="gene ID" value="T459_16782"/>
</dbReference>
<dbReference type="InterPro" id="IPR049720">
    <property type="entry name" value="EF1B_bsu/dsu"/>
</dbReference>
<keyword evidence="4" id="KW-0648">Protein biosynthesis</keyword>
<dbReference type="Proteomes" id="UP000222542">
    <property type="component" value="Unassembled WGS sequence"/>
</dbReference>
<keyword evidence="7" id="KW-1185">Reference proteome</keyword>
<gene>
    <name evidence="6" type="ORF">T459_16782</name>
</gene>
<reference evidence="6 7" key="1">
    <citation type="journal article" date="2014" name="Nat. Genet.">
        <title>Genome sequence of the hot pepper provides insights into the evolution of pungency in Capsicum species.</title>
        <authorList>
            <person name="Kim S."/>
            <person name="Park M."/>
            <person name="Yeom S.I."/>
            <person name="Kim Y.M."/>
            <person name="Lee J.M."/>
            <person name="Lee H.A."/>
            <person name="Seo E."/>
            <person name="Choi J."/>
            <person name="Cheong K."/>
            <person name="Kim K.T."/>
            <person name="Jung K."/>
            <person name="Lee G.W."/>
            <person name="Oh S.K."/>
            <person name="Bae C."/>
            <person name="Kim S.B."/>
            <person name="Lee H.Y."/>
            <person name="Kim S.Y."/>
            <person name="Kim M.S."/>
            <person name="Kang B.C."/>
            <person name="Jo Y.D."/>
            <person name="Yang H.B."/>
            <person name="Jeong H.J."/>
            <person name="Kang W.H."/>
            <person name="Kwon J.K."/>
            <person name="Shin C."/>
            <person name="Lim J.Y."/>
            <person name="Park J.H."/>
            <person name="Huh J.H."/>
            <person name="Kim J.S."/>
            <person name="Kim B.D."/>
            <person name="Cohen O."/>
            <person name="Paran I."/>
            <person name="Suh M.C."/>
            <person name="Lee S.B."/>
            <person name="Kim Y.K."/>
            <person name="Shin Y."/>
            <person name="Noh S.J."/>
            <person name="Park J."/>
            <person name="Seo Y.S."/>
            <person name="Kwon S.Y."/>
            <person name="Kim H.A."/>
            <person name="Park J.M."/>
            <person name="Kim H.J."/>
            <person name="Choi S.B."/>
            <person name="Bosland P.W."/>
            <person name="Reeves G."/>
            <person name="Jo S.H."/>
            <person name="Lee B.W."/>
            <person name="Cho H.T."/>
            <person name="Choi H.S."/>
            <person name="Lee M.S."/>
            <person name="Yu Y."/>
            <person name="Do Choi Y."/>
            <person name="Park B.S."/>
            <person name="van Deynze A."/>
            <person name="Ashrafi H."/>
            <person name="Hill T."/>
            <person name="Kim W.T."/>
            <person name="Pai H.S."/>
            <person name="Ahn H.K."/>
            <person name="Yeam I."/>
            <person name="Giovannoni J.J."/>
            <person name="Rose J.K."/>
            <person name="Sorensen I."/>
            <person name="Lee S.J."/>
            <person name="Kim R.W."/>
            <person name="Choi I.Y."/>
            <person name="Choi B.S."/>
            <person name="Lim J.S."/>
            <person name="Lee Y.H."/>
            <person name="Choi D."/>
        </authorList>
    </citation>
    <scope>NUCLEOTIDE SEQUENCE [LARGE SCALE GENOMIC DNA]</scope>
    <source>
        <strain evidence="7">cv. CM334</strain>
    </source>
</reference>
<dbReference type="Gene3D" id="3.30.70.60">
    <property type="match status" value="1"/>
</dbReference>
<dbReference type="GO" id="GO:0005853">
    <property type="term" value="C:eukaryotic translation elongation factor 1 complex"/>
    <property type="evidence" value="ECO:0007669"/>
    <property type="project" value="InterPro"/>
</dbReference>
<dbReference type="InterPro" id="IPR036219">
    <property type="entry name" value="eEF-1beta-like_sf"/>
</dbReference>
<accession>A0A2G2Z9Q9</accession>
<dbReference type="InterPro" id="IPR014717">
    <property type="entry name" value="Transl_elong_EF1B/ribsomal_bS6"/>
</dbReference>
<evidence type="ECO:0000256" key="3">
    <source>
        <dbReference type="ARBA" id="ARBA00022768"/>
    </source>
</evidence>
<evidence type="ECO:0000313" key="7">
    <source>
        <dbReference type="Proteomes" id="UP000222542"/>
    </source>
</evidence>
<evidence type="ECO:0000313" key="6">
    <source>
        <dbReference type="EMBL" id="PHT78730.1"/>
    </source>
</evidence>
<dbReference type="PANTHER" id="PTHR11595:SF84">
    <property type="entry name" value="ELONGATION FACTOR 1-BETA 1"/>
    <property type="match status" value="1"/>
</dbReference>
<dbReference type="Pfam" id="PF00736">
    <property type="entry name" value="EF1_GNE"/>
    <property type="match status" value="1"/>
</dbReference>
<dbReference type="GO" id="GO:0005829">
    <property type="term" value="C:cytosol"/>
    <property type="evidence" value="ECO:0000318"/>
    <property type="project" value="GO_Central"/>
</dbReference>
<dbReference type="EMBL" id="AYRZ02000006">
    <property type="protein sequence ID" value="PHT78730.1"/>
    <property type="molecule type" value="Genomic_DNA"/>
</dbReference>
<dbReference type="FunFam" id="3.30.70.60:FF:000001">
    <property type="entry name" value="Elongation factor 1-beta 1 like"/>
    <property type="match status" value="1"/>
</dbReference>
<evidence type="ECO:0000256" key="2">
    <source>
        <dbReference type="ARBA" id="ARBA00011606"/>
    </source>
</evidence>
<evidence type="ECO:0000256" key="1">
    <source>
        <dbReference type="ARBA" id="ARBA00007411"/>
    </source>
</evidence>